<dbReference type="EMBL" id="QTSX02002189">
    <property type="protein sequence ID" value="KAJ9077601.1"/>
    <property type="molecule type" value="Genomic_DNA"/>
</dbReference>
<protein>
    <submittedName>
        <fullName evidence="1">Uncharacterized protein</fullName>
    </submittedName>
</protein>
<evidence type="ECO:0000313" key="1">
    <source>
        <dbReference type="EMBL" id="KAJ9077601.1"/>
    </source>
</evidence>
<comment type="caution">
    <text evidence="1">The sequence shown here is derived from an EMBL/GenBank/DDBJ whole genome shotgun (WGS) entry which is preliminary data.</text>
</comment>
<organism evidence="1 2">
    <name type="scientific">Entomophthora muscae</name>
    <dbReference type="NCBI Taxonomy" id="34485"/>
    <lineage>
        <taxon>Eukaryota</taxon>
        <taxon>Fungi</taxon>
        <taxon>Fungi incertae sedis</taxon>
        <taxon>Zoopagomycota</taxon>
        <taxon>Entomophthoromycotina</taxon>
        <taxon>Entomophthoromycetes</taxon>
        <taxon>Entomophthorales</taxon>
        <taxon>Entomophthoraceae</taxon>
        <taxon>Entomophthora</taxon>
    </lineage>
</organism>
<dbReference type="Proteomes" id="UP001165960">
    <property type="component" value="Unassembled WGS sequence"/>
</dbReference>
<evidence type="ECO:0000313" key="2">
    <source>
        <dbReference type="Proteomes" id="UP001165960"/>
    </source>
</evidence>
<proteinExistence type="predicted"/>
<accession>A0ACC2TSZ7</accession>
<reference evidence="1" key="1">
    <citation type="submission" date="2022-04" db="EMBL/GenBank/DDBJ databases">
        <title>Genome of the entomopathogenic fungus Entomophthora muscae.</title>
        <authorList>
            <person name="Elya C."/>
            <person name="Lovett B.R."/>
            <person name="Lee E."/>
            <person name="Macias A.M."/>
            <person name="Hajek A.E."/>
            <person name="De Bivort B.L."/>
            <person name="Kasson M.T."/>
            <person name="De Fine Licht H.H."/>
            <person name="Stajich J.E."/>
        </authorList>
    </citation>
    <scope>NUCLEOTIDE SEQUENCE</scope>
    <source>
        <strain evidence="1">Berkeley</strain>
    </source>
</reference>
<sequence>MGYTVPEESSTEPPKRKTKQNNGASKRKFSKKILSTNPFIPEKTQEKNTLPSNTQDLASEISLVKPKKQDSNYHSGIPDVRESTGFKKIEKTSPMNSIPKALNSKGLNGFDVSLNDNDMEYLAIKAAEDELKKIKAQNDELVQSLATAKSKLRVYENDYKFRLEEKHLSKEDISSFCNELLGLPHLQLSDKLESILRNSESFPEDVFLIQDEIKESLYSLIQSETEKKKCLEETLSSIPTKRRVELTEKVLRDLEAEEDILIQEISTLEKRYAISTIIQSSTSALPSNASNDVRNSHSDISPMKKPWTPQNKEPILKIQDDVLDESLANSIPDASLYGDEVSALDNDSLNISLAIPDEASVLDDRAVSILDFPEDAAGAFIFDHVSVTSPIPNAPEKARGIYSDVVRDVLNQHDNKIAGLPESLANEVYRAQLYIQRRNLMAKSRSQLEKLLGL</sequence>
<keyword evidence="2" id="KW-1185">Reference proteome</keyword>
<name>A0ACC2TSZ7_9FUNG</name>
<gene>
    <name evidence="1" type="ORF">DSO57_1015224</name>
</gene>